<organism evidence="10">
    <name type="scientific">marine metagenome</name>
    <dbReference type="NCBI Taxonomy" id="408172"/>
    <lineage>
        <taxon>unclassified sequences</taxon>
        <taxon>metagenomes</taxon>
        <taxon>ecological metagenomes</taxon>
    </lineage>
</organism>
<dbReference type="PANTHER" id="PTHR13966:SF5">
    <property type="entry name" value="ENDONUCLEASE G, MITOCHONDRIAL"/>
    <property type="match status" value="1"/>
</dbReference>
<reference evidence="10" key="1">
    <citation type="submission" date="2018-05" db="EMBL/GenBank/DDBJ databases">
        <authorList>
            <person name="Lanie J.A."/>
            <person name="Ng W.-L."/>
            <person name="Kazmierczak K.M."/>
            <person name="Andrzejewski T.M."/>
            <person name="Davidsen T.M."/>
            <person name="Wayne K.J."/>
            <person name="Tettelin H."/>
            <person name="Glass J.I."/>
            <person name="Rusch D."/>
            <person name="Podicherti R."/>
            <person name="Tsui H.-C.T."/>
            <person name="Winkler M.E."/>
        </authorList>
    </citation>
    <scope>NUCLEOTIDE SEQUENCE</scope>
</reference>
<evidence type="ECO:0000256" key="1">
    <source>
        <dbReference type="ARBA" id="ARBA00001946"/>
    </source>
</evidence>
<keyword evidence="5" id="KW-0255">Endonuclease</keyword>
<comment type="similarity">
    <text evidence="2">Belongs to the DNA/RNA non-specific endonuclease family.</text>
</comment>
<accession>A0A382HJB9</accession>
<dbReference type="CDD" id="cd00091">
    <property type="entry name" value="NUC"/>
    <property type="match status" value="1"/>
</dbReference>
<feature type="domain" description="DNA/RNA non-specific endonuclease/pyrophosphatase/phosphodiesterase" evidence="9">
    <location>
        <begin position="35"/>
        <end position="229"/>
    </location>
</feature>
<evidence type="ECO:0000256" key="5">
    <source>
        <dbReference type="ARBA" id="ARBA00022759"/>
    </source>
</evidence>
<dbReference type="InterPro" id="IPR001604">
    <property type="entry name" value="Endo_G_ENPP1-like_dom"/>
</dbReference>
<dbReference type="PANTHER" id="PTHR13966">
    <property type="entry name" value="ENDONUCLEASE RELATED"/>
    <property type="match status" value="1"/>
</dbReference>
<dbReference type="SMART" id="SM00892">
    <property type="entry name" value="Endonuclease_NS"/>
    <property type="match status" value="1"/>
</dbReference>
<feature type="domain" description="ENPP1-3/EXOG-like endonuclease/phosphodiesterase" evidence="8">
    <location>
        <begin position="36"/>
        <end position="229"/>
    </location>
</feature>
<evidence type="ECO:0000256" key="7">
    <source>
        <dbReference type="ARBA" id="ARBA00022842"/>
    </source>
</evidence>
<dbReference type="AlphaFoldDB" id="A0A382HJB9"/>
<name>A0A382HJB9_9ZZZZ</name>
<dbReference type="InterPro" id="IPR020821">
    <property type="entry name" value="ENPP1-3/EXOG-like_nuc-like"/>
</dbReference>
<evidence type="ECO:0008006" key="11">
    <source>
        <dbReference type="Google" id="ProtNLM"/>
    </source>
</evidence>
<proteinExistence type="inferred from homology"/>
<dbReference type="GO" id="GO:0003676">
    <property type="term" value="F:nucleic acid binding"/>
    <property type="evidence" value="ECO:0007669"/>
    <property type="project" value="InterPro"/>
</dbReference>
<dbReference type="GO" id="GO:0004519">
    <property type="term" value="F:endonuclease activity"/>
    <property type="evidence" value="ECO:0007669"/>
    <property type="project" value="UniProtKB-KW"/>
</dbReference>
<evidence type="ECO:0000256" key="2">
    <source>
        <dbReference type="ARBA" id="ARBA00010052"/>
    </source>
</evidence>
<dbReference type="PROSITE" id="PS01070">
    <property type="entry name" value="NUCLEASE_NON_SPEC"/>
    <property type="match status" value="1"/>
</dbReference>
<dbReference type="SUPFAM" id="SSF54060">
    <property type="entry name" value="His-Me finger endonucleases"/>
    <property type="match status" value="1"/>
</dbReference>
<dbReference type="Gene3D" id="3.40.570.10">
    <property type="entry name" value="Extracellular Endonuclease, subunit A"/>
    <property type="match status" value="1"/>
</dbReference>
<dbReference type="InterPro" id="IPR018524">
    <property type="entry name" value="DNA/RNA_endonuclease_AS"/>
</dbReference>
<dbReference type="InterPro" id="IPR044929">
    <property type="entry name" value="DNA/RNA_non-sp_Endonuclease_sf"/>
</dbReference>
<dbReference type="Pfam" id="PF01223">
    <property type="entry name" value="Endonuclease_NS"/>
    <property type="match status" value="1"/>
</dbReference>
<evidence type="ECO:0000256" key="4">
    <source>
        <dbReference type="ARBA" id="ARBA00022723"/>
    </source>
</evidence>
<protein>
    <recommendedName>
        <fullName evidence="11">Endonuclease</fullName>
    </recommendedName>
</protein>
<keyword evidence="7" id="KW-0460">Magnesium</keyword>
<dbReference type="InterPro" id="IPR040255">
    <property type="entry name" value="Non-specific_endonuclease"/>
</dbReference>
<evidence type="ECO:0000259" key="8">
    <source>
        <dbReference type="SMART" id="SM00477"/>
    </source>
</evidence>
<dbReference type="EMBL" id="UINC01061446">
    <property type="protein sequence ID" value="SVB87027.1"/>
    <property type="molecule type" value="Genomic_DNA"/>
</dbReference>
<evidence type="ECO:0000256" key="3">
    <source>
        <dbReference type="ARBA" id="ARBA00022722"/>
    </source>
</evidence>
<dbReference type="SMART" id="SM00477">
    <property type="entry name" value="NUC"/>
    <property type="match status" value="1"/>
</dbReference>
<dbReference type="InterPro" id="IPR044925">
    <property type="entry name" value="His-Me_finger_sf"/>
</dbReference>
<evidence type="ECO:0000256" key="6">
    <source>
        <dbReference type="ARBA" id="ARBA00022801"/>
    </source>
</evidence>
<dbReference type="GO" id="GO:0016787">
    <property type="term" value="F:hydrolase activity"/>
    <property type="evidence" value="ECO:0007669"/>
    <property type="project" value="UniProtKB-KW"/>
</dbReference>
<sequence length="308" mass="34689">MSSLHILIFLFFPLIAQSNNIFNYLPNKVGSSIVEHNHYTLGYNEEHEQASWVAYRLTGHQIQNPLTKRKDNFRSDPKVKTGSAALSDYKGSGYDRGHLAPAADFKWSATAMSESFYMSNMSPQVPGFNRGIWKNMESTVRNWAVENDEIYIVTGPVLENTLGSIGSNRVSIPSQYYKVILDYKKPDIKGIGIIMPNEKSDASLSFYAVSIDEVERVTGIDFFPELPDKIETRIESNINVTNWSWGKSKSYTTNKKSSFKKEVVNNDSERLPAGASIQCSGSTKKGTRCKKKTLNADGYCNLHRNQKK</sequence>
<dbReference type="GO" id="GO:0046872">
    <property type="term" value="F:metal ion binding"/>
    <property type="evidence" value="ECO:0007669"/>
    <property type="project" value="UniProtKB-KW"/>
</dbReference>
<comment type="cofactor">
    <cofactor evidence="1">
        <name>Mg(2+)</name>
        <dbReference type="ChEBI" id="CHEBI:18420"/>
    </cofactor>
</comment>
<evidence type="ECO:0000259" key="9">
    <source>
        <dbReference type="SMART" id="SM00892"/>
    </source>
</evidence>
<evidence type="ECO:0000313" key="10">
    <source>
        <dbReference type="EMBL" id="SVB87027.1"/>
    </source>
</evidence>
<keyword evidence="6" id="KW-0378">Hydrolase</keyword>
<keyword evidence="4" id="KW-0479">Metal-binding</keyword>
<gene>
    <name evidence="10" type="ORF">METZ01_LOCUS239881</name>
</gene>
<keyword evidence="3" id="KW-0540">Nuclease</keyword>